<accession>A0A183ABE4</accession>
<reference evidence="2 3" key="2">
    <citation type="submission" date="2018-11" db="EMBL/GenBank/DDBJ databases">
        <authorList>
            <consortium name="Pathogen Informatics"/>
        </authorList>
    </citation>
    <scope>NUCLEOTIDE SEQUENCE [LARGE SCALE GENOMIC DNA]</scope>
    <source>
        <strain evidence="2 3">Egypt</strain>
    </source>
</reference>
<dbReference type="AlphaFoldDB" id="A0A183ABE4"/>
<keyword evidence="3" id="KW-1185">Reference proteome</keyword>
<evidence type="ECO:0000313" key="3">
    <source>
        <dbReference type="Proteomes" id="UP000272942"/>
    </source>
</evidence>
<gene>
    <name evidence="2" type="ORF">ECPE_LOCUS4279</name>
</gene>
<proteinExistence type="predicted"/>
<evidence type="ECO:0000313" key="4">
    <source>
        <dbReference type="WBParaSite" id="ECPE_0000428801-mRNA-1"/>
    </source>
</evidence>
<sequence length="225" mass="24964">MDDSYKHKDGLLLGKHGPLGPKRKNNQVSFNLDQNQCVEFSHSDKPISRAKRIQGYISSTGAAPGEGSIHHAPMSRPIPSRTGWTREIHPLGWNNRLAAKTSGPGGEMNNINRANLTYATAWNSGGSASWTAGTMQSPPPPCRTTSRGAALPSNTTLIFQPTSLKTIKTLPGQQKRNSLYRDGKESQLFSDIEFYEPEAQPMYAQSPFRQEIRHQLPIDMFHRIP</sequence>
<protein>
    <submittedName>
        <fullName evidence="4">RBPJ-interacting and tubulin-associated protein</fullName>
    </submittedName>
</protein>
<feature type="compositionally biased region" description="Basic and acidic residues" evidence="1">
    <location>
        <begin position="1"/>
        <end position="10"/>
    </location>
</feature>
<reference evidence="4" key="1">
    <citation type="submission" date="2016-06" db="UniProtKB">
        <authorList>
            <consortium name="WormBaseParasite"/>
        </authorList>
    </citation>
    <scope>IDENTIFICATION</scope>
</reference>
<feature type="region of interest" description="Disordered" evidence="1">
    <location>
        <begin position="1"/>
        <end position="27"/>
    </location>
</feature>
<dbReference type="WBParaSite" id="ECPE_0000428801-mRNA-1">
    <property type="protein sequence ID" value="ECPE_0000428801-mRNA-1"/>
    <property type="gene ID" value="ECPE_0000428801"/>
</dbReference>
<dbReference type="Proteomes" id="UP000272942">
    <property type="component" value="Unassembled WGS sequence"/>
</dbReference>
<evidence type="ECO:0000256" key="1">
    <source>
        <dbReference type="SAM" id="MobiDB-lite"/>
    </source>
</evidence>
<organism evidence="4">
    <name type="scientific">Echinostoma caproni</name>
    <dbReference type="NCBI Taxonomy" id="27848"/>
    <lineage>
        <taxon>Eukaryota</taxon>
        <taxon>Metazoa</taxon>
        <taxon>Spiralia</taxon>
        <taxon>Lophotrochozoa</taxon>
        <taxon>Platyhelminthes</taxon>
        <taxon>Trematoda</taxon>
        <taxon>Digenea</taxon>
        <taxon>Plagiorchiida</taxon>
        <taxon>Echinostomata</taxon>
        <taxon>Echinostomatoidea</taxon>
        <taxon>Echinostomatidae</taxon>
        <taxon>Echinostoma</taxon>
    </lineage>
</organism>
<dbReference type="OrthoDB" id="6264237at2759"/>
<evidence type="ECO:0000313" key="2">
    <source>
        <dbReference type="EMBL" id="VDP72132.1"/>
    </source>
</evidence>
<feature type="compositionally biased region" description="Low complexity" evidence="1">
    <location>
        <begin position="11"/>
        <end position="20"/>
    </location>
</feature>
<name>A0A183ABE4_9TREM</name>
<dbReference type="EMBL" id="UZAN01041149">
    <property type="protein sequence ID" value="VDP72132.1"/>
    <property type="molecule type" value="Genomic_DNA"/>
</dbReference>